<evidence type="ECO:0000313" key="1">
    <source>
        <dbReference type="EMBL" id="MDQ0464397.1"/>
    </source>
</evidence>
<accession>A0ABU0IQU8</accession>
<keyword evidence="2" id="KW-1185">Reference proteome</keyword>
<reference evidence="1 2" key="1">
    <citation type="submission" date="2023-07" db="EMBL/GenBank/DDBJ databases">
        <title>Genomic Encyclopedia of Type Strains, Phase IV (KMG-IV): sequencing the most valuable type-strain genomes for metagenomic binning, comparative biology and taxonomic classification.</title>
        <authorList>
            <person name="Goeker M."/>
        </authorList>
    </citation>
    <scope>NUCLEOTIDE SEQUENCE [LARGE SCALE GENOMIC DNA]</scope>
    <source>
        <strain evidence="1 2">DSM 18695</strain>
    </source>
</reference>
<sequence length="761" mass="82002">MADDGYDVWYAERLWNLLPAVYRDLDTGGALREIIGRIGVQAATVRRSIDRLSDNAFIETCDDWAIPYLGELLATRTVSCLDTRAQRLDVANTIHYRRRAGTVALLEALAHDISGHDAKIGEFFRRLGRTRHQFDPPVGLVPRVNGEPAPLDPAVIEGLAGQHTGTPAGGLADLRNAYGAANAHSAFDEFAHTADFRRGRQSTGWHNIPKLGVFVWRLYAYPIHDATPVERTGCAGQFSFDPTGRDIPLFIPSRPPSGPRSDDWVAAEEWQLPVAVRVGLWKARPDQLYPRAFFVGLVAGNVSAPVDRTTLWIDPTIGRFRFLGATPLGQIASDYHFGFSGPVGAGGFDPRLLPELALPTPKVAVSGGTGLPTSVANDKTFEIADSVTYPNPGNISVSANAAITARAETRPLLRWKPHKIWRINGQPGSRLTLQGMHLQNADLRLTGEFDSVRLRLVTLDPGSSGAGDTPPTLYQKTVDGIDLAPGRLLIEARIGELIIERCIMGPIRTVLTGSADTIRISDSIVQSIPSHPAGANPPALIDIASLAAGLKTSNNPQAKALVAGLTAAVQKALAKYVYPHNPTGALATALRALALGPNGPLLAKLFPLALGDLALGFSSGTVQLIRTTVMGPTYTHRLAASECVLDDIAQVEDAQHGCVRFSVYAQGSQLHAPYRCLVVPPHVALFDSRVFGRPPYGRLTRDADVFLVAPGPHDSIQACAEDGAEPGAFHSERANLKRRGLAQKYLEYMPIGQTPVWIDAD</sequence>
<dbReference type="EMBL" id="JAUSVS010000003">
    <property type="protein sequence ID" value="MDQ0464397.1"/>
    <property type="molecule type" value="Genomic_DNA"/>
</dbReference>
<organism evidence="1 2">
    <name type="scientific">Caulobacter ginsengisoli</name>
    <dbReference type="NCBI Taxonomy" id="400775"/>
    <lineage>
        <taxon>Bacteria</taxon>
        <taxon>Pseudomonadati</taxon>
        <taxon>Pseudomonadota</taxon>
        <taxon>Alphaproteobacteria</taxon>
        <taxon>Caulobacterales</taxon>
        <taxon>Caulobacteraceae</taxon>
        <taxon>Caulobacter</taxon>
    </lineage>
</organism>
<comment type="caution">
    <text evidence="1">The sequence shown here is derived from an EMBL/GenBank/DDBJ whole genome shotgun (WGS) entry which is preliminary data.</text>
</comment>
<name>A0ABU0IQU8_9CAUL</name>
<gene>
    <name evidence="1" type="ORF">QO010_002178</name>
</gene>
<dbReference type="RefSeq" id="WP_307349042.1">
    <property type="nucleotide sequence ID" value="NZ_JAUSVS010000003.1"/>
</dbReference>
<protein>
    <submittedName>
        <fullName evidence="1">Uncharacterized protein</fullName>
    </submittedName>
</protein>
<evidence type="ECO:0000313" key="2">
    <source>
        <dbReference type="Proteomes" id="UP001228905"/>
    </source>
</evidence>
<proteinExistence type="predicted"/>
<dbReference type="Proteomes" id="UP001228905">
    <property type="component" value="Unassembled WGS sequence"/>
</dbReference>